<feature type="transmembrane region" description="Helical" evidence="1">
    <location>
        <begin position="95"/>
        <end position="111"/>
    </location>
</feature>
<protein>
    <submittedName>
        <fullName evidence="2">Uncharacterized protein</fullName>
    </submittedName>
</protein>
<sequence>MNDFMLGAAVRAQAELSSYGGGTVTEATPPRIVGSVRDGVTKFAGYLTGNANLKLALQVLGGCIIFICVGLLAARKWWPNTPIGRSMQDQGGGKIVWCLAAIVLGVVLIAPDQVAPFIAAIPAYLAQIVMDILDKIFNFSTAA</sequence>
<accession>A0A7J5MW61</accession>
<keyword evidence="1" id="KW-0472">Membrane</keyword>
<evidence type="ECO:0000313" key="2">
    <source>
        <dbReference type="EMBL" id="KAB5744356.1"/>
    </source>
</evidence>
<evidence type="ECO:0000313" key="3">
    <source>
        <dbReference type="Proteomes" id="UP000437631"/>
    </source>
</evidence>
<keyword evidence="1" id="KW-0812">Transmembrane</keyword>
<dbReference type="EMBL" id="WDLT01000012">
    <property type="protein sequence ID" value="KAB5744356.1"/>
    <property type="molecule type" value="Genomic_DNA"/>
</dbReference>
<dbReference type="Proteomes" id="UP000437631">
    <property type="component" value="Unassembled WGS sequence"/>
</dbReference>
<keyword evidence="1" id="KW-1133">Transmembrane helix</keyword>
<evidence type="ECO:0000256" key="1">
    <source>
        <dbReference type="SAM" id="Phobius"/>
    </source>
</evidence>
<organism evidence="2 3">
    <name type="scientific">Bifidobacterium adolescentis</name>
    <dbReference type="NCBI Taxonomy" id="1680"/>
    <lineage>
        <taxon>Bacteria</taxon>
        <taxon>Bacillati</taxon>
        <taxon>Actinomycetota</taxon>
        <taxon>Actinomycetes</taxon>
        <taxon>Bifidobacteriales</taxon>
        <taxon>Bifidobacteriaceae</taxon>
        <taxon>Bifidobacterium</taxon>
    </lineage>
</organism>
<name>A0A7J5MW61_BIFAD</name>
<proteinExistence type="predicted"/>
<feature type="transmembrane region" description="Helical" evidence="1">
    <location>
        <begin position="55"/>
        <end position="74"/>
    </location>
</feature>
<reference evidence="2 3" key="1">
    <citation type="journal article" date="2019" name="Nat. Med.">
        <title>A library of human gut bacterial isolates paired with longitudinal multiomics data enables mechanistic microbiome research.</title>
        <authorList>
            <person name="Poyet M."/>
            <person name="Groussin M."/>
            <person name="Gibbons S.M."/>
            <person name="Avila-Pacheco J."/>
            <person name="Jiang X."/>
            <person name="Kearney S.M."/>
            <person name="Perrotta A.R."/>
            <person name="Berdy B."/>
            <person name="Zhao S."/>
            <person name="Lieberman T.D."/>
            <person name="Swanson P.K."/>
            <person name="Smith M."/>
            <person name="Roesemann S."/>
            <person name="Alexander J.E."/>
            <person name="Rich S.A."/>
            <person name="Livny J."/>
            <person name="Vlamakis H."/>
            <person name="Clish C."/>
            <person name="Bullock K."/>
            <person name="Deik A."/>
            <person name="Scott J."/>
            <person name="Pierce K.A."/>
            <person name="Xavier R.J."/>
            <person name="Alm E.J."/>
        </authorList>
    </citation>
    <scope>NUCLEOTIDE SEQUENCE [LARGE SCALE GENOMIC DNA]</scope>
    <source>
        <strain evidence="2 3">BIOML-A190</strain>
    </source>
</reference>
<dbReference type="AlphaFoldDB" id="A0A7J5MW61"/>
<gene>
    <name evidence="2" type="ORF">GA752_09000</name>
</gene>
<comment type="caution">
    <text evidence="2">The sequence shown here is derived from an EMBL/GenBank/DDBJ whole genome shotgun (WGS) entry which is preliminary data.</text>
</comment>